<dbReference type="EMBL" id="JJPJ01000013">
    <property type="protein sequence ID" value="KKG66299.1"/>
    <property type="molecule type" value="Genomic_DNA"/>
</dbReference>
<evidence type="ECO:0000313" key="6">
    <source>
        <dbReference type="EMBL" id="KKG78685.1"/>
    </source>
</evidence>
<dbReference type="Proteomes" id="UP000034188">
    <property type="component" value="Unassembled WGS sequence"/>
</dbReference>
<dbReference type="Proteomes" id="UP000034468">
    <property type="component" value="Unassembled WGS sequence"/>
</dbReference>
<evidence type="ECO:0000313" key="4">
    <source>
        <dbReference type="EMBL" id="KKG65439.1"/>
    </source>
</evidence>
<evidence type="ECO:0000313" key="3">
    <source>
        <dbReference type="EMBL" id="KKG57961.1"/>
    </source>
</evidence>
<feature type="domain" description="Transposase IS4-like" evidence="1">
    <location>
        <begin position="48"/>
        <end position="158"/>
    </location>
</feature>
<name>A0A0F8I2Z0_METMZ</name>
<accession>A0A0F8I2Z0</accession>
<dbReference type="GO" id="GO:0003677">
    <property type="term" value="F:DNA binding"/>
    <property type="evidence" value="ECO:0007669"/>
    <property type="project" value="InterPro"/>
</dbReference>
<dbReference type="EMBL" id="JJPV01000041">
    <property type="protein sequence ID" value="KKH01643.1"/>
    <property type="molecule type" value="Genomic_DNA"/>
</dbReference>
<evidence type="ECO:0000313" key="10">
    <source>
        <dbReference type="Proteomes" id="UP000033835"/>
    </source>
</evidence>
<dbReference type="PATRIC" id="fig|2209.42.peg.2504"/>
<dbReference type="Proteomes" id="UP000034817">
    <property type="component" value="Unassembled WGS sequence"/>
</dbReference>
<evidence type="ECO:0000313" key="7">
    <source>
        <dbReference type="EMBL" id="KKG93892.1"/>
    </source>
</evidence>
<dbReference type="GeneID" id="24852991"/>
<proteinExistence type="predicted"/>
<dbReference type="Proteomes" id="UP000034566">
    <property type="component" value="Unassembled WGS sequence"/>
</dbReference>
<dbReference type="GO" id="GO:0006313">
    <property type="term" value="P:DNA transposition"/>
    <property type="evidence" value="ECO:0007669"/>
    <property type="project" value="InterPro"/>
</dbReference>
<protein>
    <submittedName>
        <fullName evidence="2">Transposase</fullName>
    </submittedName>
</protein>
<evidence type="ECO:0000313" key="8">
    <source>
        <dbReference type="EMBL" id="KKG98208.1"/>
    </source>
</evidence>
<evidence type="ECO:0000313" key="14">
    <source>
        <dbReference type="Proteomes" id="UP000034424"/>
    </source>
</evidence>
<dbReference type="GO" id="GO:0004803">
    <property type="term" value="F:transposase activity"/>
    <property type="evidence" value="ECO:0007669"/>
    <property type="project" value="InterPro"/>
</dbReference>
<reference evidence="10 11" key="1">
    <citation type="journal article" date="2015" name="ISME J.">
        <title>Genomic and phenotypic differentiation among Methanosarcina mazei populations from Columbia River sediment.</title>
        <authorList>
            <person name="Youngblut N.D."/>
            <person name="Wirth J.S."/>
            <person name="Henriksen J.R."/>
            <person name="Smith M."/>
            <person name="Simon H."/>
            <person name="Metcalf W.W."/>
            <person name="Whitaker R.J."/>
        </authorList>
    </citation>
    <scope>NUCLEOTIDE SEQUENCE [LARGE SCALE GENOMIC DNA]</scope>
    <source>
        <strain evidence="2 11">3.F.T.1A.1</strain>
        <strain evidence="5 13">3.F.T.1A.2</strain>
        <strain evidence="3 16">3.F.T.1A.4</strain>
        <strain evidence="4 14">3.F.T.2.1</strain>
        <strain evidence="6 17">3.H.A.2.4</strain>
        <strain evidence="7 15">3.H.M.1B.1</strain>
        <strain evidence="9 10">3.H.M.1B.2</strain>
        <strain evidence="8 12">3.H.M.1B.5</strain>
    </source>
</reference>
<dbReference type="Proteomes" id="UP000034253">
    <property type="component" value="Unassembled WGS sequence"/>
</dbReference>
<evidence type="ECO:0000313" key="16">
    <source>
        <dbReference type="Proteomes" id="UP000034566"/>
    </source>
</evidence>
<dbReference type="EMBL" id="JJPW01000092">
    <property type="protein sequence ID" value="KKG98208.1"/>
    <property type="molecule type" value="Genomic_DNA"/>
</dbReference>
<evidence type="ECO:0000259" key="1">
    <source>
        <dbReference type="Pfam" id="PF01609"/>
    </source>
</evidence>
<dbReference type="EMBL" id="JJPL01000069">
    <property type="protein sequence ID" value="KKG65439.1"/>
    <property type="molecule type" value="Genomic_DNA"/>
</dbReference>
<gene>
    <name evidence="2" type="ORF">DU33_11370</name>
    <name evidence="3" type="ORF">DU45_11655</name>
    <name evidence="6" type="ORF">DU55_06120</name>
    <name evidence="8" type="ORF">DU56_10945</name>
    <name evidence="5" type="ORF">DU64_13915</name>
    <name evidence="7" type="ORF">DU66_01785</name>
    <name evidence="4" type="ORF">DU67_11655</name>
    <name evidence="9" type="ORF">DU68_11200</name>
</gene>
<organism evidence="2 11">
    <name type="scientific">Methanosarcina mazei</name>
    <name type="common">Methanosarcina frisia</name>
    <dbReference type="NCBI Taxonomy" id="2209"/>
    <lineage>
        <taxon>Archaea</taxon>
        <taxon>Methanobacteriati</taxon>
        <taxon>Methanobacteriota</taxon>
        <taxon>Stenosarchaea group</taxon>
        <taxon>Methanomicrobia</taxon>
        <taxon>Methanosarcinales</taxon>
        <taxon>Methanosarcinaceae</taxon>
        <taxon>Methanosarcina</taxon>
    </lineage>
</organism>
<evidence type="ECO:0000313" key="2">
    <source>
        <dbReference type="EMBL" id="KKG50960.1"/>
    </source>
</evidence>
<evidence type="ECO:0000313" key="5">
    <source>
        <dbReference type="EMBL" id="KKG66299.1"/>
    </source>
</evidence>
<dbReference type="EMBL" id="JJPI01000130">
    <property type="protein sequence ID" value="KKG50960.1"/>
    <property type="molecule type" value="Genomic_DNA"/>
</dbReference>
<evidence type="ECO:0000313" key="9">
    <source>
        <dbReference type="EMBL" id="KKH01643.1"/>
    </source>
</evidence>
<evidence type="ECO:0000313" key="11">
    <source>
        <dbReference type="Proteomes" id="UP000034188"/>
    </source>
</evidence>
<dbReference type="OrthoDB" id="116451at2157"/>
<dbReference type="InterPro" id="IPR002559">
    <property type="entry name" value="Transposase_11"/>
</dbReference>
<dbReference type="AlphaFoldDB" id="A0A0F8I2Z0"/>
<dbReference type="Pfam" id="PF01609">
    <property type="entry name" value="DDE_Tnp_1"/>
    <property type="match status" value="1"/>
</dbReference>
<dbReference type="RefSeq" id="WP_080929445.1">
    <property type="nucleotide sequence ID" value="NZ_CP117032.1"/>
</dbReference>
<dbReference type="EMBL" id="JJPP01000098">
    <property type="protein sequence ID" value="KKG78685.1"/>
    <property type="molecule type" value="Genomic_DNA"/>
</dbReference>
<evidence type="ECO:0000313" key="12">
    <source>
        <dbReference type="Proteomes" id="UP000034253"/>
    </source>
</evidence>
<dbReference type="Proteomes" id="UP000033835">
    <property type="component" value="Unassembled WGS sequence"/>
</dbReference>
<dbReference type="Proteomes" id="UP000034279">
    <property type="component" value="Unassembled WGS sequence"/>
</dbReference>
<evidence type="ECO:0000313" key="17">
    <source>
        <dbReference type="Proteomes" id="UP000034817"/>
    </source>
</evidence>
<evidence type="ECO:0000313" key="13">
    <source>
        <dbReference type="Proteomes" id="UP000034279"/>
    </source>
</evidence>
<dbReference type="EMBL" id="JJPK01000124">
    <property type="protein sequence ID" value="KKG57961.1"/>
    <property type="molecule type" value="Genomic_DNA"/>
</dbReference>
<evidence type="ECO:0000313" key="15">
    <source>
        <dbReference type="Proteomes" id="UP000034468"/>
    </source>
</evidence>
<sequence length="169" mass="20498">MELSQLWEKRKERVRDEFSHHGLSCQVILGWKISQKRIMMSNMQKLYAKALLRQSNKLRKSECYVMDKGYDSEKIHELIRGEIKADSIIHLRVRKRERIKGKYRRQLHLTFDKIRYNKRNIAEATFSVVKRKFGEVLRARKYFNQVKEIKIKLIVYNINKKVVEIIYIK</sequence>
<dbReference type="EMBL" id="JJPU01000161">
    <property type="protein sequence ID" value="KKG93892.1"/>
    <property type="molecule type" value="Genomic_DNA"/>
</dbReference>
<comment type="caution">
    <text evidence="2">The sequence shown here is derived from an EMBL/GenBank/DDBJ whole genome shotgun (WGS) entry which is preliminary data.</text>
</comment>
<dbReference type="Proteomes" id="UP000034424">
    <property type="component" value="Unassembled WGS sequence"/>
</dbReference>